<accession>A0AAD1W8F8</accession>
<dbReference type="AlphaFoldDB" id="A0AAD1W8F8"/>
<name>A0AAD1W8F8_PELCU</name>
<keyword evidence="4" id="KW-1185">Reference proteome</keyword>
<dbReference type="Proteomes" id="UP001295444">
    <property type="component" value="Chromosome 05"/>
</dbReference>
<evidence type="ECO:0000313" key="3">
    <source>
        <dbReference type="EMBL" id="CAH2293055.1"/>
    </source>
</evidence>
<evidence type="ECO:0000313" key="2">
    <source>
        <dbReference type="EMBL" id="CAH2293054.1"/>
    </source>
</evidence>
<gene>
    <name evidence="2" type="ORF">PECUL_23A002296</name>
    <name evidence="3" type="ORF">PECUL_23A041938</name>
</gene>
<proteinExistence type="predicted"/>
<sequence>MPAATREEAGGPKVKPATTPPDDHPASTLEGIGEEIRTMAASMATKADLLVLTTTIQDALRDLMAGIRTEHSQAAQTARLATTDTALTRQGDLLLKLRRSVEDLDNCGRRCNIRVRGMPEIEGEEDLFRLILPEDTQLDIRPQRAPRRRRGRSPPGPAQRHRNPQGVQEE</sequence>
<feature type="compositionally biased region" description="Basic and acidic residues" evidence="1">
    <location>
        <begin position="1"/>
        <end position="10"/>
    </location>
</feature>
<dbReference type="EMBL" id="OW240916">
    <property type="protein sequence ID" value="CAH2293054.1"/>
    <property type="molecule type" value="Genomic_DNA"/>
</dbReference>
<evidence type="ECO:0000313" key="4">
    <source>
        <dbReference type="Proteomes" id="UP001295444"/>
    </source>
</evidence>
<evidence type="ECO:0000256" key="1">
    <source>
        <dbReference type="SAM" id="MobiDB-lite"/>
    </source>
</evidence>
<feature type="region of interest" description="Disordered" evidence="1">
    <location>
        <begin position="1"/>
        <end position="29"/>
    </location>
</feature>
<organism evidence="3 4">
    <name type="scientific">Pelobates cultripes</name>
    <name type="common">Western spadefoot toad</name>
    <dbReference type="NCBI Taxonomy" id="61616"/>
    <lineage>
        <taxon>Eukaryota</taxon>
        <taxon>Metazoa</taxon>
        <taxon>Chordata</taxon>
        <taxon>Craniata</taxon>
        <taxon>Vertebrata</taxon>
        <taxon>Euteleostomi</taxon>
        <taxon>Amphibia</taxon>
        <taxon>Batrachia</taxon>
        <taxon>Anura</taxon>
        <taxon>Pelobatoidea</taxon>
        <taxon>Pelobatidae</taxon>
        <taxon>Pelobates</taxon>
    </lineage>
</organism>
<feature type="region of interest" description="Disordered" evidence="1">
    <location>
        <begin position="138"/>
        <end position="170"/>
    </location>
</feature>
<protein>
    <submittedName>
        <fullName evidence="3">Uncharacterized protein</fullName>
    </submittedName>
</protein>
<dbReference type="EMBL" id="OW240916">
    <property type="protein sequence ID" value="CAH2293055.1"/>
    <property type="molecule type" value="Genomic_DNA"/>
</dbReference>
<reference evidence="3" key="1">
    <citation type="submission" date="2022-03" db="EMBL/GenBank/DDBJ databases">
        <authorList>
            <person name="Alioto T."/>
            <person name="Alioto T."/>
            <person name="Gomez Garrido J."/>
        </authorList>
    </citation>
    <scope>NUCLEOTIDE SEQUENCE</scope>
</reference>